<accession>A0ABT8LAD4</accession>
<feature type="transmembrane region" description="Helical" evidence="1">
    <location>
        <begin position="15"/>
        <end position="32"/>
    </location>
</feature>
<dbReference type="Proteomes" id="UP001172083">
    <property type="component" value="Unassembled WGS sequence"/>
</dbReference>
<keyword evidence="3" id="KW-1185">Reference proteome</keyword>
<keyword evidence="1" id="KW-0472">Membrane</keyword>
<dbReference type="RefSeq" id="WP_346760042.1">
    <property type="nucleotide sequence ID" value="NZ_JAUJEB010000005.1"/>
</dbReference>
<sequence length="401" mass="47479">MKQVEFKIRINPKRIIYTIVVLAIGIAIGHFVDSSSKVVKAIDMLFDESKENDQTSASHIIQTPNSPFPNQPPLKSATLLELIKDYENLMDEINNDLGISLGRKPKEAKEITAKATERYIELVKEILEHPFNKLTYELGIKRLSQNNPTPRELMDEYCSTVANRLELYDINPSLFREDEQLKNLHAKRDHLFELAKKIEDNKLKVKGFVWISENIYKKNNRQFFTQYLKNQKYPLSPAQKFYLEEASAEFYQIHKEVEAWFNYRKETWISWLEEAKNKKKLVPLLKRIKLDQQGRIYKSAFLNLLRNDIFCIITSPTRRKQYLDITLKNKRSINYQILRTEYINPLSSFLKCYQQSSNARQCFNDELLNQGRPTIHYYMILKNGYAKTIFDDFLKKHNHYE</sequence>
<reference evidence="2" key="1">
    <citation type="submission" date="2023-06" db="EMBL/GenBank/DDBJ databases">
        <title>Genomic of Agaribacillus aureum.</title>
        <authorList>
            <person name="Wang G."/>
        </authorList>
    </citation>
    <scope>NUCLEOTIDE SEQUENCE</scope>
    <source>
        <strain evidence="2">BMA12</strain>
    </source>
</reference>
<keyword evidence="1" id="KW-1133">Transmembrane helix</keyword>
<proteinExistence type="predicted"/>
<comment type="caution">
    <text evidence="2">The sequence shown here is derived from an EMBL/GenBank/DDBJ whole genome shotgun (WGS) entry which is preliminary data.</text>
</comment>
<name>A0ABT8LAD4_9BACT</name>
<keyword evidence="1" id="KW-0812">Transmembrane</keyword>
<organism evidence="2 3">
    <name type="scientific">Agaribacillus aureus</name>
    <dbReference type="NCBI Taxonomy" id="3051825"/>
    <lineage>
        <taxon>Bacteria</taxon>
        <taxon>Pseudomonadati</taxon>
        <taxon>Bacteroidota</taxon>
        <taxon>Cytophagia</taxon>
        <taxon>Cytophagales</taxon>
        <taxon>Splendidivirgaceae</taxon>
        <taxon>Agaribacillus</taxon>
    </lineage>
</organism>
<protein>
    <submittedName>
        <fullName evidence="2">Uncharacterized protein</fullName>
    </submittedName>
</protein>
<evidence type="ECO:0000313" key="2">
    <source>
        <dbReference type="EMBL" id="MDN5214702.1"/>
    </source>
</evidence>
<dbReference type="EMBL" id="JAUJEB010000005">
    <property type="protein sequence ID" value="MDN5214702.1"/>
    <property type="molecule type" value="Genomic_DNA"/>
</dbReference>
<gene>
    <name evidence="2" type="ORF">QQ020_21670</name>
</gene>
<evidence type="ECO:0000256" key="1">
    <source>
        <dbReference type="SAM" id="Phobius"/>
    </source>
</evidence>
<evidence type="ECO:0000313" key="3">
    <source>
        <dbReference type="Proteomes" id="UP001172083"/>
    </source>
</evidence>